<dbReference type="GO" id="GO:0030286">
    <property type="term" value="C:dynein complex"/>
    <property type="evidence" value="ECO:0007669"/>
    <property type="project" value="InterPro"/>
</dbReference>
<dbReference type="GO" id="GO:0051959">
    <property type="term" value="F:dynein light intermediate chain binding"/>
    <property type="evidence" value="ECO:0007669"/>
    <property type="project" value="InterPro"/>
</dbReference>
<reference evidence="5 6" key="1">
    <citation type="submission" date="2018-10" db="EMBL/GenBank/DDBJ databases">
        <title>Genome assembly for a Yunnan-Guizhou Plateau 3E fish, Anabarilius grahami (Regan), and its evolutionary and genetic applications.</title>
        <authorList>
            <person name="Jiang W."/>
        </authorList>
    </citation>
    <scope>NUCLEOTIDE SEQUENCE [LARGE SCALE GENOMIC DNA]</scope>
    <source>
        <strain evidence="5">AG-KIZ</strain>
        <tissue evidence="5">Muscle</tissue>
    </source>
</reference>
<dbReference type="InterPro" id="IPR013594">
    <property type="entry name" value="Dynein_heavy_tail"/>
</dbReference>
<dbReference type="Gene3D" id="3.40.50.300">
    <property type="entry name" value="P-loop containing nucleotide triphosphate hydrolases"/>
    <property type="match status" value="1"/>
</dbReference>
<dbReference type="EMBL" id="RJVU01055667">
    <property type="protein sequence ID" value="ROK76652.1"/>
    <property type="molecule type" value="Genomic_DNA"/>
</dbReference>
<organism evidence="5 6">
    <name type="scientific">Anabarilius grahami</name>
    <name type="common">Kanglang fish</name>
    <name type="synonym">Barilius grahami</name>
    <dbReference type="NCBI Taxonomy" id="495550"/>
    <lineage>
        <taxon>Eukaryota</taxon>
        <taxon>Metazoa</taxon>
        <taxon>Chordata</taxon>
        <taxon>Craniata</taxon>
        <taxon>Vertebrata</taxon>
        <taxon>Euteleostomi</taxon>
        <taxon>Actinopterygii</taxon>
        <taxon>Neopterygii</taxon>
        <taxon>Teleostei</taxon>
        <taxon>Ostariophysi</taxon>
        <taxon>Cypriniformes</taxon>
        <taxon>Xenocyprididae</taxon>
        <taxon>Xenocypridinae</taxon>
        <taxon>Xenocypridinae incertae sedis</taxon>
        <taxon>Anabarilius</taxon>
    </lineage>
</organism>
<dbReference type="InterPro" id="IPR026983">
    <property type="entry name" value="DHC"/>
</dbReference>
<dbReference type="OrthoDB" id="10251809at2759"/>
<dbReference type="InterPro" id="IPR042222">
    <property type="entry name" value="Dynein_2_N"/>
</dbReference>
<dbReference type="GO" id="GO:0045505">
    <property type="term" value="F:dynein intermediate chain binding"/>
    <property type="evidence" value="ECO:0007669"/>
    <property type="project" value="InterPro"/>
</dbReference>
<dbReference type="Pfam" id="PF08385">
    <property type="entry name" value="DHC_N1"/>
    <property type="match status" value="1"/>
</dbReference>
<dbReference type="Gene3D" id="1.20.58.1120">
    <property type="match status" value="1"/>
</dbReference>
<evidence type="ECO:0000259" key="2">
    <source>
        <dbReference type="Pfam" id="PF08385"/>
    </source>
</evidence>
<evidence type="ECO:0000259" key="3">
    <source>
        <dbReference type="Pfam" id="PF08393"/>
    </source>
</evidence>
<evidence type="ECO:0000313" key="6">
    <source>
        <dbReference type="Proteomes" id="UP000281406"/>
    </source>
</evidence>
<comment type="caution">
    <text evidence="5">The sequence shown here is derived from an EMBL/GenBank/DDBJ whole genome shotgun (WGS) entry which is preliminary data.</text>
</comment>
<dbReference type="PANTHER" id="PTHR45703">
    <property type="entry name" value="DYNEIN HEAVY CHAIN"/>
    <property type="match status" value="1"/>
</dbReference>
<dbReference type="InterPro" id="IPR027417">
    <property type="entry name" value="P-loop_NTPase"/>
</dbReference>
<feature type="domain" description="Dynein heavy chain tail" evidence="2">
    <location>
        <begin position="9"/>
        <end position="107"/>
    </location>
</feature>
<name>A0A3N0Y093_ANAGA</name>
<dbReference type="Gene3D" id="1.20.140.100">
    <property type="entry name" value="Dynein heavy chain, N-terminal domain 2"/>
    <property type="match status" value="1"/>
</dbReference>
<protein>
    <submittedName>
        <fullName evidence="5">Dynein heavy chain 9, axonemal</fullName>
    </submittedName>
</protein>
<gene>
    <name evidence="5" type="ORF">DPX16_4657</name>
</gene>
<dbReference type="Proteomes" id="UP000281406">
    <property type="component" value="Unassembled WGS sequence"/>
</dbReference>
<dbReference type="AlphaFoldDB" id="A0A3N0Y093"/>
<dbReference type="GO" id="GO:0007018">
    <property type="term" value="P:microtubule-based movement"/>
    <property type="evidence" value="ECO:0007669"/>
    <property type="project" value="InterPro"/>
</dbReference>
<keyword evidence="6" id="KW-1185">Reference proteome</keyword>
<proteinExistence type="predicted"/>
<evidence type="ECO:0000259" key="4">
    <source>
        <dbReference type="Pfam" id="PF12774"/>
    </source>
</evidence>
<feature type="domain" description="Dynein heavy chain linker" evidence="3">
    <location>
        <begin position="301"/>
        <end position="366"/>
    </location>
</feature>
<feature type="region of interest" description="Disordered" evidence="1">
    <location>
        <begin position="649"/>
        <end position="669"/>
    </location>
</feature>
<dbReference type="GO" id="GO:0005524">
    <property type="term" value="F:ATP binding"/>
    <property type="evidence" value="ECO:0007669"/>
    <property type="project" value="InterPro"/>
</dbReference>
<evidence type="ECO:0000256" key="1">
    <source>
        <dbReference type="SAM" id="MobiDB-lite"/>
    </source>
</evidence>
<sequence>MRLPTECYMSKLLISREHGTRLISVNFSPQLVSVLREVKYLEARQAEVIPDMAADIYSNRELLWPICSSQPAGIWEYIQDVCEMIYDLEQRLQRTKDSVEEIQTVMKSWITPEFERKEWKKDTLLNLDDKTERLDPYLRSQDPSVTEICLTWKTETGFGKKVEEGDCNGLKEVMGYLMAVKEQQSVTDEMFEQHIIGLLKTYEQELPDVIHKQLEEMECKRFSKELRALDKEARSWDAFSGLDGTVKNTLISPRAVAGLQNPAIRPCRWFLLHHGPRHWWICFTSTCTTSKMTKFRHGSESSVISIWFEVQKTPCHLESIFIGSDDIRSQLTEVDSKRFEDIDTDFKELTHDARKTLNVVEATNKAGGSEAEPCSGHYVRHEMTEAAAACEEKPREQWLMDQIWWTTDVGIAFSRLEEGFENVVKEYYKKQVSQLNTLITMLIGQLTPGDRQKVMTICTIDVHARHVVDRIVGQKVENSQAFLWLSQLRHRWDERERSAQTSATPRSSIHSMGNTPRLVITPLTDRCYVTLTQSLHLVMSGAQLVPPAWAKTGAPRTWAEPWASWSMYLTAQSRWTTRPGANRSLGLDELSVEVSVVAVQGKSVQDAVRDKKKRFNFMGEDVNLVPSVGIVCRKTSRLSSVSAGRVRFPEERRSAQTAGPGADESPEMVTDDMPVFRGLVRTSSPRSTCRTKGTWTLINVKQSVLDVKLLAEDSFVLKLEELLAVRHSVFLVGNTGKSQVLKSLRKTHQSVKRRAARADVNPKAVGIVNPVTCEWKYSEGCCCCAQRFHHGPVPDSTRVRFPAGLFSDIMRELANISHAGPKWIVLDGDIDPMWIESLNTVMDDNKWATLAPEVRSGGRRARLLGPREIRHRERLLQLLVFRVFVCVFPCLHLTLKAEVLSKVQLHWLLDIDRFL</sequence>
<feature type="domain" description="Dynein heavy chain hydrolytic ATP-binding dynein motor region" evidence="4">
    <location>
        <begin position="512"/>
        <end position="560"/>
    </location>
</feature>
<dbReference type="Pfam" id="PF12774">
    <property type="entry name" value="AAA_6"/>
    <property type="match status" value="1"/>
</dbReference>
<dbReference type="InterPro" id="IPR035699">
    <property type="entry name" value="AAA_6"/>
</dbReference>
<dbReference type="InterPro" id="IPR013602">
    <property type="entry name" value="Dynein_heavy_linker"/>
</dbReference>
<evidence type="ECO:0000313" key="5">
    <source>
        <dbReference type="EMBL" id="ROK76652.1"/>
    </source>
</evidence>
<dbReference type="PANTHER" id="PTHR45703:SF4">
    <property type="entry name" value="DYNEIN AXONEMAL HEAVY CHAIN 17"/>
    <property type="match status" value="1"/>
</dbReference>
<accession>A0A3N0Y093</accession>
<dbReference type="Pfam" id="PF08393">
    <property type="entry name" value="DHC_N2"/>
    <property type="match status" value="1"/>
</dbReference>